<sequence length="68" mass="8216">MAYKVIEKFKDLKDNDYIYEVNDIYPREDIKLEDIPQKRIKELTTKKNKIGKILIEEIEEESAKKIEE</sequence>
<reference evidence="1" key="1">
    <citation type="journal article" date="2021" name="Proc. Natl. Acad. Sci. U.S.A.">
        <title>A Catalog of Tens of Thousands of Viruses from Human Metagenomes Reveals Hidden Associations with Chronic Diseases.</title>
        <authorList>
            <person name="Tisza M.J."/>
            <person name="Buck C.B."/>
        </authorList>
    </citation>
    <scope>NUCLEOTIDE SEQUENCE</scope>
    <source>
        <strain evidence="1">CtUF252</strain>
    </source>
</reference>
<protein>
    <submittedName>
        <fullName evidence="1">Uncharacterized protein</fullName>
    </submittedName>
</protein>
<dbReference type="EMBL" id="BK015173">
    <property type="protein sequence ID" value="DAD94116.1"/>
    <property type="molecule type" value="Genomic_DNA"/>
</dbReference>
<name>A0A8S5NIB4_9CAUD</name>
<organism evidence="1">
    <name type="scientific">Siphoviridae sp. ctUF252</name>
    <dbReference type="NCBI Taxonomy" id="2826350"/>
    <lineage>
        <taxon>Viruses</taxon>
        <taxon>Duplodnaviria</taxon>
        <taxon>Heunggongvirae</taxon>
        <taxon>Uroviricota</taxon>
        <taxon>Caudoviricetes</taxon>
    </lineage>
</organism>
<accession>A0A8S5NIB4</accession>
<proteinExistence type="predicted"/>
<evidence type="ECO:0000313" key="1">
    <source>
        <dbReference type="EMBL" id="DAD94116.1"/>
    </source>
</evidence>